<gene>
    <name evidence="3" type="ORF">KKC1_31320</name>
</gene>
<dbReference type="RefSeq" id="WP_192868261.1">
    <property type="nucleotide sequence ID" value="NZ_BDGJ01000197.1"/>
</dbReference>
<feature type="non-terminal residue" evidence="3">
    <location>
        <position position="229"/>
    </location>
</feature>
<name>A0A1Z5HWU8_9FIRM</name>
<dbReference type="InterPro" id="IPR011004">
    <property type="entry name" value="Trimer_LpxA-like_sf"/>
</dbReference>
<dbReference type="InterPro" id="IPR001451">
    <property type="entry name" value="Hexapep"/>
</dbReference>
<dbReference type="SUPFAM" id="SSF51161">
    <property type="entry name" value="Trimeric LpxA-like enzymes"/>
    <property type="match status" value="1"/>
</dbReference>
<dbReference type="Pfam" id="PF14602">
    <property type="entry name" value="Hexapep_2"/>
    <property type="match status" value="1"/>
</dbReference>
<dbReference type="InterPro" id="IPR018357">
    <property type="entry name" value="Hexapep_transf_CS"/>
</dbReference>
<evidence type="ECO:0000256" key="2">
    <source>
        <dbReference type="ARBA" id="ARBA00022737"/>
    </source>
</evidence>
<keyword evidence="3" id="KW-0012">Acyltransferase</keyword>
<organism evidence="3 4">
    <name type="scientific">Calderihabitans maritimus</name>
    <dbReference type="NCBI Taxonomy" id="1246530"/>
    <lineage>
        <taxon>Bacteria</taxon>
        <taxon>Bacillati</taxon>
        <taxon>Bacillota</taxon>
        <taxon>Clostridia</taxon>
        <taxon>Neomoorellales</taxon>
        <taxon>Calderihabitantaceae</taxon>
        <taxon>Calderihabitans</taxon>
    </lineage>
</organism>
<dbReference type="PANTHER" id="PTHR43300">
    <property type="entry name" value="ACETYLTRANSFERASE"/>
    <property type="match status" value="1"/>
</dbReference>
<dbReference type="Pfam" id="PF00132">
    <property type="entry name" value="Hexapep"/>
    <property type="match status" value="3"/>
</dbReference>
<dbReference type="PROSITE" id="PS00101">
    <property type="entry name" value="HEXAPEP_TRANSFERASES"/>
    <property type="match status" value="2"/>
</dbReference>
<dbReference type="Gene3D" id="2.160.10.10">
    <property type="entry name" value="Hexapeptide repeat proteins"/>
    <property type="match status" value="2"/>
</dbReference>
<evidence type="ECO:0000313" key="4">
    <source>
        <dbReference type="Proteomes" id="UP000197032"/>
    </source>
</evidence>
<evidence type="ECO:0000256" key="1">
    <source>
        <dbReference type="ARBA" id="ARBA00022679"/>
    </source>
</evidence>
<dbReference type="GO" id="GO:0016746">
    <property type="term" value="F:acyltransferase activity"/>
    <property type="evidence" value="ECO:0007669"/>
    <property type="project" value="UniProtKB-KW"/>
</dbReference>
<dbReference type="Proteomes" id="UP000197032">
    <property type="component" value="Unassembled WGS sequence"/>
</dbReference>
<reference evidence="4" key="1">
    <citation type="journal article" date="2017" name="Appl. Environ. Microbiol.">
        <title>Genomic Analysis of Calderihabitans maritimus KKC1, a Thermophilic, Hydrogenogenic, Carboxydotrophic Bacterium Isolated from Marine Sediment.</title>
        <authorList>
            <person name="Omae K."/>
            <person name="Yoneda Y."/>
            <person name="Fukuyama Y."/>
            <person name="Yoshida T."/>
            <person name="Sako Y."/>
        </authorList>
    </citation>
    <scope>NUCLEOTIDE SEQUENCE [LARGE SCALE GENOMIC DNA]</scope>
    <source>
        <strain evidence="4">KKC1</strain>
    </source>
</reference>
<dbReference type="PANTHER" id="PTHR43300:SF4">
    <property type="entry name" value="ACYL-[ACYL-CARRIER-PROTEIN]--UDP-N-ACETYLGLUCOSAMINE O-ACYLTRANSFERASE"/>
    <property type="match status" value="1"/>
</dbReference>
<accession>A0A1Z5HWU8</accession>
<sequence length="229" mass="24127">MSNFVHETARLGKNCRLGFNVVIMENVEIGDNVVIGHNVVIHAGTRVGAGTEIGDNAVLGRRPKLAPTSTVRLEGDSPPLVIGESCIIGTSAVLYAGTTLGNHVVVADMASVRENCRIGDYVVIGRGVAVENQVRIGSYTKIQTNAYITAGVVIEDHVFIAPMVTTTNDNYMGRTEKRLTEKKGAYIKRGARVGGNSILVPGVVVGEEAYVAAGAVVTKDVPPGKMVKG</sequence>
<proteinExistence type="predicted"/>
<keyword evidence="2" id="KW-0677">Repeat</keyword>
<evidence type="ECO:0000313" key="3">
    <source>
        <dbReference type="EMBL" id="GAW94013.1"/>
    </source>
</evidence>
<keyword evidence="1 3" id="KW-0808">Transferase</keyword>
<keyword evidence="4" id="KW-1185">Reference proteome</keyword>
<dbReference type="CDD" id="cd03358">
    <property type="entry name" value="LbH_WxcM_N_like"/>
    <property type="match status" value="1"/>
</dbReference>
<dbReference type="InterPro" id="IPR050179">
    <property type="entry name" value="Trans_hexapeptide_repeat"/>
</dbReference>
<dbReference type="EMBL" id="BDGJ01000197">
    <property type="protein sequence ID" value="GAW94013.1"/>
    <property type="molecule type" value="Genomic_DNA"/>
</dbReference>
<protein>
    <submittedName>
        <fullName evidence="3">UDP-3-O-(3-hydroxymyristoyl) glucosamine N-acyltransferase</fullName>
    </submittedName>
</protein>
<dbReference type="AlphaFoldDB" id="A0A1Z5HWU8"/>
<comment type="caution">
    <text evidence="3">The sequence shown here is derived from an EMBL/GenBank/DDBJ whole genome shotgun (WGS) entry which is preliminary data.</text>
</comment>